<evidence type="ECO:0000313" key="5">
    <source>
        <dbReference type="Proteomes" id="UP000325315"/>
    </source>
</evidence>
<organism evidence="4 5">
    <name type="scientific">Gossypium australe</name>
    <dbReference type="NCBI Taxonomy" id="47621"/>
    <lineage>
        <taxon>Eukaryota</taxon>
        <taxon>Viridiplantae</taxon>
        <taxon>Streptophyta</taxon>
        <taxon>Embryophyta</taxon>
        <taxon>Tracheophyta</taxon>
        <taxon>Spermatophyta</taxon>
        <taxon>Magnoliopsida</taxon>
        <taxon>eudicotyledons</taxon>
        <taxon>Gunneridae</taxon>
        <taxon>Pentapetalae</taxon>
        <taxon>rosids</taxon>
        <taxon>malvids</taxon>
        <taxon>Malvales</taxon>
        <taxon>Malvaceae</taxon>
        <taxon>Malvoideae</taxon>
        <taxon>Gossypium</taxon>
    </lineage>
</organism>
<evidence type="ECO:0000256" key="2">
    <source>
        <dbReference type="SAM" id="Phobius"/>
    </source>
</evidence>
<dbReference type="Proteomes" id="UP000325315">
    <property type="component" value="Unassembled WGS sequence"/>
</dbReference>
<keyword evidence="2" id="KW-0472">Membrane</keyword>
<feature type="region of interest" description="Disordered" evidence="1">
    <location>
        <begin position="50"/>
        <end position="76"/>
    </location>
</feature>
<feature type="region of interest" description="Disordered" evidence="1">
    <location>
        <begin position="120"/>
        <end position="140"/>
    </location>
</feature>
<dbReference type="EMBL" id="SMMG02000010">
    <property type="protein sequence ID" value="KAA3457971.1"/>
    <property type="molecule type" value="Genomic_DNA"/>
</dbReference>
<keyword evidence="2" id="KW-1133">Transmembrane helix</keyword>
<feature type="transmembrane region" description="Helical" evidence="2">
    <location>
        <begin position="14"/>
        <end position="40"/>
    </location>
</feature>
<keyword evidence="2" id="KW-0812">Transmembrane</keyword>
<sequence>MLEESMSTVPSSSLWASIFSWFTPTVFFVFLNITIGTIFFTSTFSSDNSGAAASGGVGDGPSLHEGDETNDPRLLPSPSVLQRLKSITLYSYRSQQPFTSTTISAEIPDSGADFHISFEQQTSETETKPEPVPTHLDRSPSVLQRLKSINLYGYFSPEQKSHEISSHYTPEEEEIKEPEQVEQTQGEERGFDEIYSELKRDNQVTKTKSDAEPASGEVPTKLPKMMKKSASVKSPFSHFEEDDILEARRPATMREGKGKATEEDDEVDAKADDFIKKFKKQLMMDSILGTRRW</sequence>
<proteinExistence type="predicted"/>
<dbReference type="OrthoDB" id="1931904at2759"/>
<feature type="region of interest" description="Disordered" evidence="1">
    <location>
        <begin position="160"/>
        <end position="267"/>
    </location>
</feature>
<reference evidence="5" key="1">
    <citation type="journal article" date="2019" name="Plant Biotechnol. J.">
        <title>Genome sequencing of the Australian wild diploid species Gossypium australe highlights disease resistance and delayed gland morphogenesis.</title>
        <authorList>
            <person name="Cai Y."/>
            <person name="Cai X."/>
            <person name="Wang Q."/>
            <person name="Wang P."/>
            <person name="Zhang Y."/>
            <person name="Cai C."/>
            <person name="Xu Y."/>
            <person name="Wang K."/>
            <person name="Zhou Z."/>
            <person name="Wang C."/>
            <person name="Geng S."/>
            <person name="Li B."/>
            <person name="Dong Q."/>
            <person name="Hou Y."/>
            <person name="Wang H."/>
            <person name="Ai P."/>
            <person name="Liu Z."/>
            <person name="Yi F."/>
            <person name="Sun M."/>
            <person name="An G."/>
            <person name="Cheng J."/>
            <person name="Zhang Y."/>
            <person name="Shi Q."/>
            <person name="Xie Y."/>
            <person name="Shi X."/>
            <person name="Chang Y."/>
            <person name="Huang F."/>
            <person name="Chen Y."/>
            <person name="Hong S."/>
            <person name="Mi L."/>
            <person name="Sun Q."/>
            <person name="Zhang L."/>
            <person name="Zhou B."/>
            <person name="Peng R."/>
            <person name="Zhang X."/>
            <person name="Liu F."/>
        </authorList>
    </citation>
    <scope>NUCLEOTIDE SEQUENCE [LARGE SCALE GENOMIC DNA]</scope>
    <source>
        <strain evidence="5">cv. PA1801</strain>
    </source>
</reference>
<feature type="domain" description="DUF4408" evidence="3">
    <location>
        <begin position="13"/>
        <end position="44"/>
    </location>
</feature>
<feature type="compositionally biased region" description="Basic and acidic residues" evidence="1">
    <location>
        <begin position="62"/>
        <end position="71"/>
    </location>
</feature>
<dbReference type="Pfam" id="PF05553">
    <property type="entry name" value="DUF761"/>
    <property type="match status" value="1"/>
</dbReference>
<name>A0A5B6UJ35_9ROSI</name>
<dbReference type="PANTHER" id="PTHR33098:SF53">
    <property type="entry name" value="OS05G0540900 PROTEIN"/>
    <property type="match status" value="1"/>
</dbReference>
<feature type="compositionally biased region" description="Basic and acidic residues" evidence="1">
    <location>
        <begin position="186"/>
        <end position="211"/>
    </location>
</feature>
<dbReference type="Pfam" id="PF14364">
    <property type="entry name" value="DUF4408"/>
    <property type="match status" value="1"/>
</dbReference>
<dbReference type="AlphaFoldDB" id="A0A5B6UJ35"/>
<comment type="caution">
    <text evidence="4">The sequence shown here is derived from an EMBL/GenBank/DDBJ whole genome shotgun (WGS) entry which is preliminary data.</text>
</comment>
<dbReference type="InterPro" id="IPR025520">
    <property type="entry name" value="DUF4408"/>
</dbReference>
<feature type="compositionally biased region" description="Basic and acidic residues" evidence="1">
    <location>
        <begin position="245"/>
        <end position="261"/>
    </location>
</feature>
<evidence type="ECO:0000256" key="1">
    <source>
        <dbReference type="SAM" id="MobiDB-lite"/>
    </source>
</evidence>
<gene>
    <name evidence="4" type="ORF">EPI10_012632</name>
</gene>
<accession>A0A5B6UJ35</accession>
<dbReference type="PANTHER" id="PTHR33098">
    <property type="entry name" value="COTTON FIBER (DUF761)"/>
    <property type="match status" value="1"/>
</dbReference>
<dbReference type="InterPro" id="IPR008480">
    <property type="entry name" value="DUF761_pln"/>
</dbReference>
<evidence type="ECO:0000313" key="4">
    <source>
        <dbReference type="EMBL" id="KAA3457971.1"/>
    </source>
</evidence>
<protein>
    <submittedName>
        <fullName evidence="4">Bromodomain-containing protein</fullName>
    </submittedName>
</protein>
<keyword evidence="5" id="KW-1185">Reference proteome</keyword>
<evidence type="ECO:0000259" key="3">
    <source>
        <dbReference type="Pfam" id="PF14364"/>
    </source>
</evidence>